<keyword evidence="1" id="KW-0378">Hydrolase</keyword>
<keyword evidence="1" id="KW-0547">Nucleotide-binding</keyword>
<accession>A0ABW0VB61</accession>
<organism evidence="1 2">
    <name type="scientific">Kitasatospora cinereorecta</name>
    <dbReference type="NCBI Taxonomy" id="285560"/>
    <lineage>
        <taxon>Bacteria</taxon>
        <taxon>Bacillati</taxon>
        <taxon>Actinomycetota</taxon>
        <taxon>Actinomycetes</taxon>
        <taxon>Kitasatosporales</taxon>
        <taxon>Streptomycetaceae</taxon>
        <taxon>Kitasatospora</taxon>
    </lineage>
</organism>
<keyword evidence="1" id="KW-0067">ATP-binding</keyword>
<protein>
    <submittedName>
        <fullName evidence="1">DEAD/DEAH box helicase family protein</fullName>
    </submittedName>
</protein>
<gene>
    <name evidence="1" type="ORF">ACFPZF_08045</name>
</gene>
<dbReference type="InterPro" id="IPR027417">
    <property type="entry name" value="P-loop_NTPase"/>
</dbReference>
<keyword evidence="1" id="KW-0347">Helicase</keyword>
<dbReference type="RefSeq" id="WP_346143330.1">
    <property type="nucleotide sequence ID" value="NZ_BAAAUA010000013.1"/>
</dbReference>
<keyword evidence="2" id="KW-1185">Reference proteome</keyword>
<dbReference type="EMBL" id="JBHSOC010000011">
    <property type="protein sequence ID" value="MFC5641311.1"/>
    <property type="molecule type" value="Genomic_DNA"/>
</dbReference>
<reference evidence="2" key="1">
    <citation type="journal article" date="2019" name="Int. J. Syst. Evol. Microbiol.">
        <title>The Global Catalogue of Microorganisms (GCM) 10K type strain sequencing project: providing services to taxonomists for standard genome sequencing and annotation.</title>
        <authorList>
            <consortium name="The Broad Institute Genomics Platform"/>
            <consortium name="The Broad Institute Genome Sequencing Center for Infectious Disease"/>
            <person name="Wu L."/>
            <person name="Ma J."/>
        </authorList>
    </citation>
    <scope>NUCLEOTIDE SEQUENCE [LARGE SCALE GENOMIC DNA]</scope>
    <source>
        <strain evidence="2">CGMCC 4.1622</strain>
    </source>
</reference>
<proteinExistence type="predicted"/>
<sequence length="568" mass="60754">MKQPLPALPAPRPGKAGRRLYADLAASPPAVRRRFYDGLAARDWAQVLAAAKAEAGTPYALWADDPVGFVEDVLGESQWSRQREILEALVDHRRVAVPSCFGSGKTHIAARAAVWSSVVHPPGTALTVTTATRARQVQRQMWPHIRQIVARAGLPGEVGVTQWKMPDSHGSDVVVAYGFSAPDHDESAVQGIHAPRLMFIVDEAGGIGRIIGAAMRGVLTGEHTRALLIGNPPTDDEGSWFEQTCADPAVHVLPISVYDTPLMSGERTRRCRSCPPQAPAHLLASHLVDPEWVQDTIRDHGEDAPFVQAKVHAQFPRGGQARAIPASWIEAAAEAAEPDGEDFHALKALGLEGETSPYRVKAGAWVRLGVDVAAGGGDEMVIARAVGDLVELRHATAGQDNADPVAVAGVVLREIQAAQVLAKALGTRLPVRVKVDGVGVGWGVAGLLAAWRQEGLHDAEVVSVVVSEAPSRDDEAATLRPATQRDEMWLATRALVSPAASALRLRVDRRTQAQLSAPKLGTSATGRTVIESKRSMKARGVSSPDRAEALLLALYEPQARRRKVRLVA</sequence>
<dbReference type="Gene3D" id="3.40.50.300">
    <property type="entry name" value="P-loop containing nucleotide triphosphate hydrolases"/>
    <property type="match status" value="1"/>
</dbReference>
<evidence type="ECO:0000313" key="2">
    <source>
        <dbReference type="Proteomes" id="UP001596066"/>
    </source>
</evidence>
<comment type="caution">
    <text evidence="1">The sequence shown here is derived from an EMBL/GenBank/DDBJ whole genome shotgun (WGS) entry which is preliminary data.</text>
</comment>
<dbReference type="GO" id="GO:0004386">
    <property type="term" value="F:helicase activity"/>
    <property type="evidence" value="ECO:0007669"/>
    <property type="project" value="UniProtKB-KW"/>
</dbReference>
<name>A0ABW0VB61_9ACTN</name>
<dbReference type="Gene3D" id="3.30.420.240">
    <property type="match status" value="1"/>
</dbReference>
<dbReference type="Proteomes" id="UP001596066">
    <property type="component" value="Unassembled WGS sequence"/>
</dbReference>
<evidence type="ECO:0000313" key="1">
    <source>
        <dbReference type="EMBL" id="MFC5641311.1"/>
    </source>
</evidence>